<dbReference type="Pfam" id="PF01613">
    <property type="entry name" value="Flavin_Reduct"/>
    <property type="match status" value="1"/>
</dbReference>
<evidence type="ECO:0000259" key="4">
    <source>
        <dbReference type="SMART" id="SM00903"/>
    </source>
</evidence>
<comment type="cofactor">
    <cofactor evidence="1">
        <name>FMN</name>
        <dbReference type="ChEBI" id="CHEBI:58210"/>
    </cofactor>
</comment>
<dbReference type="AlphaFoldDB" id="A0A4Q2K3I5"/>
<evidence type="ECO:0000256" key="1">
    <source>
        <dbReference type="ARBA" id="ARBA00001917"/>
    </source>
</evidence>
<dbReference type="Gene3D" id="2.30.110.10">
    <property type="entry name" value="Electron Transport, Fmn-binding Protein, Chain A"/>
    <property type="match status" value="1"/>
</dbReference>
<accession>A0A4Q2K3I5</accession>
<comment type="similarity">
    <text evidence="3">Belongs to the flavoredoxin family.</text>
</comment>
<dbReference type="Proteomes" id="UP000293345">
    <property type="component" value="Unassembled WGS sequence"/>
</dbReference>
<dbReference type="OrthoDB" id="9792858at2"/>
<dbReference type="InterPro" id="IPR052174">
    <property type="entry name" value="Flavoredoxin"/>
</dbReference>
<dbReference type="GO" id="GO:0016646">
    <property type="term" value="F:oxidoreductase activity, acting on the CH-NH group of donors, NAD or NADP as acceptor"/>
    <property type="evidence" value="ECO:0007669"/>
    <property type="project" value="UniProtKB-ARBA"/>
</dbReference>
<reference evidence="5 6" key="1">
    <citation type="submission" date="2019-01" db="EMBL/GenBank/DDBJ databases">
        <title>Senegalimassilia sp. nov. KGMB04484 isolated human feces.</title>
        <authorList>
            <person name="Han K.-I."/>
            <person name="Kim J.-S."/>
            <person name="Lee K.C."/>
            <person name="Suh M.K."/>
            <person name="Eom M.K."/>
            <person name="Lee J.H."/>
            <person name="Park S.-H."/>
            <person name="Kang S.W."/>
            <person name="Park J.-E."/>
            <person name="Oh B.S."/>
            <person name="Yu S.Y."/>
            <person name="Choi S.-H."/>
            <person name="Lee D.H."/>
            <person name="Yoon H."/>
            <person name="Kim B.-Y."/>
            <person name="Lee J.H."/>
            <person name="Lee J.-S."/>
        </authorList>
    </citation>
    <scope>NUCLEOTIDE SEQUENCE [LARGE SCALE GENOMIC DNA]</scope>
    <source>
        <strain evidence="5 6">KGMB04484</strain>
    </source>
</reference>
<dbReference type="PANTHER" id="PTHR43567:SF1">
    <property type="entry name" value="FLAVOREDOXIN"/>
    <property type="match status" value="1"/>
</dbReference>
<dbReference type="SUPFAM" id="SSF50475">
    <property type="entry name" value="FMN-binding split barrel"/>
    <property type="match status" value="1"/>
</dbReference>
<evidence type="ECO:0000313" key="6">
    <source>
        <dbReference type="Proteomes" id="UP000293345"/>
    </source>
</evidence>
<evidence type="ECO:0000256" key="3">
    <source>
        <dbReference type="ARBA" id="ARBA00038054"/>
    </source>
</evidence>
<dbReference type="InterPro" id="IPR012349">
    <property type="entry name" value="Split_barrel_FMN-bd"/>
</dbReference>
<name>A0A4Q2K3I5_9ACTN</name>
<protein>
    <submittedName>
        <fullName evidence="5">Flavin reductase family protein</fullName>
    </submittedName>
</protein>
<proteinExistence type="inferred from homology"/>
<evidence type="ECO:0000256" key="2">
    <source>
        <dbReference type="ARBA" id="ARBA00022630"/>
    </source>
</evidence>
<gene>
    <name evidence="5" type="ORF">ET524_07220</name>
</gene>
<dbReference type="PANTHER" id="PTHR43567">
    <property type="entry name" value="FLAVOREDOXIN-RELATED-RELATED"/>
    <property type="match status" value="1"/>
</dbReference>
<dbReference type="RefSeq" id="WP_129424523.1">
    <property type="nucleotide sequence ID" value="NZ_SDPW01000001.1"/>
</dbReference>
<dbReference type="InterPro" id="IPR002563">
    <property type="entry name" value="Flavin_Rdtase-like_dom"/>
</dbReference>
<evidence type="ECO:0000313" key="5">
    <source>
        <dbReference type="EMBL" id="RXZ54293.1"/>
    </source>
</evidence>
<comment type="caution">
    <text evidence="5">The sequence shown here is derived from an EMBL/GenBank/DDBJ whole genome shotgun (WGS) entry which is preliminary data.</text>
</comment>
<keyword evidence="2" id="KW-0285">Flavoprotein</keyword>
<keyword evidence="6" id="KW-1185">Reference proteome</keyword>
<dbReference type="SMART" id="SM00903">
    <property type="entry name" value="Flavin_Reduct"/>
    <property type="match status" value="1"/>
</dbReference>
<dbReference type="EMBL" id="SDPW01000001">
    <property type="protein sequence ID" value="RXZ54293.1"/>
    <property type="molecule type" value="Genomic_DNA"/>
</dbReference>
<dbReference type="GO" id="GO:0010181">
    <property type="term" value="F:FMN binding"/>
    <property type="evidence" value="ECO:0007669"/>
    <property type="project" value="InterPro"/>
</dbReference>
<sequence>MSSKDTFRAPWQPLSGRAIAAALGPRPVVVIGTARDGRANFTPVAFCAPLSYEPPLVALGLKPTSFTCEILEQTGTCTLSTVDADAARAVLWCGSHSGRTTDKSEGFTCAWEEAGGTALPYPACALSTFTAKVSSVGDAGDHRLFVLEIEVAATRLPSTEKGRLVTEPTLLCLEHTTFATAGRIS</sequence>
<organism evidence="5 6">
    <name type="scientific">Senegalimassilia faecalis</name>
    <dbReference type="NCBI Taxonomy" id="2509433"/>
    <lineage>
        <taxon>Bacteria</taxon>
        <taxon>Bacillati</taxon>
        <taxon>Actinomycetota</taxon>
        <taxon>Coriobacteriia</taxon>
        <taxon>Coriobacteriales</taxon>
        <taxon>Coriobacteriaceae</taxon>
        <taxon>Senegalimassilia</taxon>
    </lineage>
</organism>
<feature type="domain" description="Flavin reductase like" evidence="4">
    <location>
        <begin position="23"/>
        <end position="166"/>
    </location>
</feature>